<dbReference type="KEGG" id="pba:PSEBR_m719"/>
<dbReference type="Proteomes" id="UP000006692">
    <property type="component" value="Chromosome"/>
</dbReference>
<reference evidence="1 2" key="1">
    <citation type="journal article" date="2011" name="J. Bacteriol.">
        <title>Complete genome sequence of a beneficial plant root-associated bacterium, Pseudomonas brassicacearum.</title>
        <authorList>
            <person name="Ortet P."/>
            <person name="Barakat M."/>
            <person name="Lalaouna D."/>
            <person name="Fochesato S."/>
            <person name="Barbe V."/>
            <person name="Vacherie B."/>
            <person name="Santaella C."/>
            <person name="Heulin T."/>
            <person name="Achouak W."/>
        </authorList>
    </citation>
    <scope>NUCLEOTIDE SEQUENCE [LARGE SCALE GENOMIC DNA]</scope>
    <source>
        <strain evidence="1 2">NFM421</strain>
    </source>
</reference>
<sequence length="126" mass="14072">MTQPKISHNDKGLVNMTVYWARPGRCHSSRSEDLNNALMIVSAAKFARLLEVTGLLRGDRPAGGDLYWAQLYEGGTTEKNFGSAATSLTCSRPFVSVRPAHLALNRRPSMRKQLGNFTHPRRRQTC</sequence>
<reference key="2">
    <citation type="submission" date="2011-03" db="EMBL/GenBank/DDBJ databases">
        <title>Complete Genome Sequence of a beneficial plant roots-associated bacterium Pseudomonas brassicacearum.</title>
        <authorList>
            <person name="Ortet P."/>
            <person name="Barakat M."/>
            <person name="Lalaouna D."/>
            <person name="Fochesato S."/>
            <person name="Barbe V."/>
            <person name="Santaella C."/>
            <person name="Heulin T."/>
            <person name="Achouak W."/>
        </authorList>
    </citation>
    <scope>NUCLEOTIDE SEQUENCE</scope>
    <source>
        <strain>NFM421</strain>
    </source>
</reference>
<name>F2KF68_PSEBN</name>
<accession>F2KF68</accession>
<proteinExistence type="predicted"/>
<protein>
    <submittedName>
        <fullName evidence="1">Uncharacterized protein</fullName>
    </submittedName>
</protein>
<dbReference type="HOGENOM" id="CLU_1979613_0_0_6"/>
<gene>
    <name evidence="1" type="ORF">PSEBR_m719</name>
</gene>
<dbReference type="AlphaFoldDB" id="F2KF68"/>
<dbReference type="EMBL" id="CP002585">
    <property type="protein sequence ID" value="AEA68374.1"/>
    <property type="molecule type" value="Genomic_DNA"/>
</dbReference>
<organism evidence="1 2">
    <name type="scientific">Pseudomonas brassicacearum (strain NFM421)</name>
    <dbReference type="NCBI Taxonomy" id="994484"/>
    <lineage>
        <taxon>Bacteria</taxon>
        <taxon>Pseudomonadati</taxon>
        <taxon>Pseudomonadota</taxon>
        <taxon>Gammaproteobacteria</taxon>
        <taxon>Pseudomonadales</taxon>
        <taxon>Pseudomonadaceae</taxon>
        <taxon>Pseudomonas</taxon>
    </lineage>
</organism>
<evidence type="ECO:0000313" key="1">
    <source>
        <dbReference type="EMBL" id="AEA68374.1"/>
    </source>
</evidence>
<evidence type="ECO:0000313" key="2">
    <source>
        <dbReference type="Proteomes" id="UP000006692"/>
    </source>
</evidence>